<gene>
    <name evidence="1" type="ORF">EUGRSUZ_C02601</name>
</gene>
<name>A0A059CRW8_EUCGR</name>
<proteinExistence type="predicted"/>
<dbReference type="AlphaFoldDB" id="A0A059CRW8"/>
<accession>A0A059CRW8</accession>
<dbReference type="EMBL" id="KK198755">
    <property type="protein sequence ID" value="KCW81228.1"/>
    <property type="molecule type" value="Genomic_DNA"/>
</dbReference>
<evidence type="ECO:0000313" key="1">
    <source>
        <dbReference type="EMBL" id="KCW81228.1"/>
    </source>
</evidence>
<dbReference type="InParanoid" id="A0A059CRW8"/>
<dbReference type="Gramene" id="KCW81228">
    <property type="protein sequence ID" value="KCW81228"/>
    <property type="gene ID" value="EUGRSUZ_C02601"/>
</dbReference>
<protein>
    <submittedName>
        <fullName evidence="1">Uncharacterized protein</fullName>
    </submittedName>
</protein>
<organism evidence="1">
    <name type="scientific">Eucalyptus grandis</name>
    <name type="common">Flooded gum</name>
    <dbReference type="NCBI Taxonomy" id="71139"/>
    <lineage>
        <taxon>Eukaryota</taxon>
        <taxon>Viridiplantae</taxon>
        <taxon>Streptophyta</taxon>
        <taxon>Embryophyta</taxon>
        <taxon>Tracheophyta</taxon>
        <taxon>Spermatophyta</taxon>
        <taxon>Magnoliopsida</taxon>
        <taxon>eudicotyledons</taxon>
        <taxon>Gunneridae</taxon>
        <taxon>Pentapetalae</taxon>
        <taxon>rosids</taxon>
        <taxon>malvids</taxon>
        <taxon>Myrtales</taxon>
        <taxon>Myrtaceae</taxon>
        <taxon>Myrtoideae</taxon>
        <taxon>Eucalypteae</taxon>
        <taxon>Eucalyptus</taxon>
    </lineage>
</organism>
<reference evidence="1" key="1">
    <citation type="submission" date="2013-07" db="EMBL/GenBank/DDBJ databases">
        <title>The genome of Eucalyptus grandis.</title>
        <authorList>
            <person name="Schmutz J."/>
            <person name="Hayes R."/>
            <person name="Myburg A."/>
            <person name="Tuskan G."/>
            <person name="Grattapaglia D."/>
            <person name="Rokhsar D.S."/>
        </authorList>
    </citation>
    <scope>NUCLEOTIDE SEQUENCE</scope>
    <source>
        <tissue evidence="1">Leaf extractions</tissue>
    </source>
</reference>
<sequence>MHTGSRTDSLKLLAFSPSILMSKEMRSLGKGRMQCGSSIARLNPVPYILRLYRDSNVSTCYMAYPSGGYRSYSIHIHTM</sequence>